<dbReference type="Pfam" id="PF20043">
    <property type="entry name" value="DUF6445"/>
    <property type="match status" value="1"/>
</dbReference>
<dbReference type="Proteomes" id="UP001216558">
    <property type="component" value="Unassembled WGS sequence"/>
</dbReference>
<accession>A0ABT5JNG7</accession>
<sequence>MAITPTSGTISPLQAWTINAQAADASYFSTQNHRLVLANGLLEHPEHAISQAILQKFARITPQYPGLRAPLDPVVCRAWLQILGPLLDQWFDAPGTRWEMQAWYSLVTTPPGDLLPIQRLPHVDGTDPRQIAMMLYLHRTGHGGTAFFRHRSTGLEALTGADYPRYAAALQDDVAKSGLPPAAYTTDGAPHFERIHTVPGDFNSAVFYRGNILHSGVIDNNTPLSADPREGRLTINAFFRPAE</sequence>
<dbReference type="EMBL" id="JAQQXQ010000004">
    <property type="protein sequence ID" value="MDC8754310.1"/>
    <property type="molecule type" value="Genomic_DNA"/>
</dbReference>
<organism evidence="1 2">
    <name type="scientific">Erythrobacter fulvus</name>
    <dbReference type="NCBI Taxonomy" id="2987523"/>
    <lineage>
        <taxon>Bacteria</taxon>
        <taxon>Pseudomonadati</taxon>
        <taxon>Pseudomonadota</taxon>
        <taxon>Alphaproteobacteria</taxon>
        <taxon>Sphingomonadales</taxon>
        <taxon>Erythrobacteraceae</taxon>
        <taxon>Erythrobacter/Porphyrobacter group</taxon>
        <taxon>Erythrobacter</taxon>
    </lineage>
</organism>
<evidence type="ECO:0000313" key="2">
    <source>
        <dbReference type="Proteomes" id="UP001216558"/>
    </source>
</evidence>
<evidence type="ECO:0000313" key="1">
    <source>
        <dbReference type="EMBL" id="MDC8754310.1"/>
    </source>
</evidence>
<comment type="caution">
    <text evidence="1">The sequence shown here is derived from an EMBL/GenBank/DDBJ whole genome shotgun (WGS) entry which is preliminary data.</text>
</comment>
<proteinExistence type="predicted"/>
<dbReference type="InterPro" id="IPR045617">
    <property type="entry name" value="DUF6445"/>
</dbReference>
<name>A0ABT5JNG7_9SPHN</name>
<dbReference type="RefSeq" id="WP_273677194.1">
    <property type="nucleotide sequence ID" value="NZ_JAQQXQ010000004.1"/>
</dbReference>
<keyword evidence="2" id="KW-1185">Reference proteome</keyword>
<gene>
    <name evidence="1" type="ORF">OIK40_06590</name>
</gene>
<reference evidence="1 2" key="1">
    <citation type="submission" date="2022-10" db="EMBL/GenBank/DDBJ databases">
        <title>Erythrobacter sp. sf7 Genome sequencing.</title>
        <authorList>
            <person name="Park S."/>
        </authorList>
    </citation>
    <scope>NUCLEOTIDE SEQUENCE [LARGE SCALE GENOMIC DNA]</scope>
    <source>
        <strain evidence="2">sf7</strain>
    </source>
</reference>
<protein>
    <submittedName>
        <fullName evidence="1">DUF6445 family protein</fullName>
    </submittedName>
</protein>